<evidence type="ECO:0000256" key="3">
    <source>
        <dbReference type="SAM" id="MobiDB-lite"/>
    </source>
</evidence>
<reference evidence="5 7" key="1">
    <citation type="submission" date="2021-03" db="EMBL/GenBank/DDBJ databases">
        <title>Draft genome and methylome analysis of Thiotrix fructosivoruns ATCC 49748.</title>
        <authorList>
            <person name="Fomenkov A."/>
            <person name="Grabovich M.Y."/>
            <person name="Roberts R.J."/>
        </authorList>
    </citation>
    <scope>NUCLEOTIDE SEQUENCE [LARGE SCALE GENOMIC DNA]</scope>
    <source>
        <strain evidence="5 7">ATCC 49748</strain>
    </source>
</reference>
<dbReference type="SUPFAM" id="SSF111384">
    <property type="entry name" value="OmpH-like"/>
    <property type="match status" value="1"/>
</dbReference>
<comment type="similarity">
    <text evidence="1">Belongs to the Skp family.</text>
</comment>
<feature type="chain" id="PRO_5032487583" evidence="4">
    <location>
        <begin position="24"/>
        <end position="199"/>
    </location>
</feature>
<feature type="region of interest" description="Disordered" evidence="3">
    <location>
        <begin position="87"/>
        <end position="110"/>
    </location>
</feature>
<dbReference type="PANTHER" id="PTHR35089">
    <property type="entry name" value="CHAPERONE PROTEIN SKP"/>
    <property type="match status" value="1"/>
</dbReference>
<evidence type="ECO:0000256" key="4">
    <source>
        <dbReference type="SAM" id="SignalP"/>
    </source>
</evidence>
<evidence type="ECO:0000313" key="7">
    <source>
        <dbReference type="Proteomes" id="UP000664466"/>
    </source>
</evidence>
<dbReference type="InterPro" id="IPR005632">
    <property type="entry name" value="Chaperone_Skp"/>
</dbReference>
<dbReference type="GO" id="GO:0005829">
    <property type="term" value="C:cytosol"/>
    <property type="evidence" value="ECO:0007669"/>
    <property type="project" value="TreeGrafter"/>
</dbReference>
<dbReference type="SMART" id="SM00935">
    <property type="entry name" value="OmpH"/>
    <property type="match status" value="1"/>
</dbReference>
<evidence type="ECO:0000313" key="5">
    <source>
        <dbReference type="EMBL" id="MBO0614741.1"/>
    </source>
</evidence>
<dbReference type="GO" id="GO:0050821">
    <property type="term" value="P:protein stabilization"/>
    <property type="evidence" value="ECO:0007669"/>
    <property type="project" value="TreeGrafter"/>
</dbReference>
<reference evidence="6" key="2">
    <citation type="submission" date="2021-04" db="EMBL/GenBank/DDBJ databases">
        <title>Complete Genome and methylome analysis of Thiothrix fructosivorans ATCC 49748.</title>
        <authorList>
            <person name="Fomenkov A."/>
            <person name="Sun L."/>
            <person name="Vincze T."/>
            <person name="Grabovich M.Y."/>
            <person name="Roberts R.J."/>
        </authorList>
    </citation>
    <scope>NUCLEOTIDE SEQUENCE</scope>
    <source>
        <strain evidence="6">ATCC 49748</strain>
    </source>
</reference>
<evidence type="ECO:0000313" key="6">
    <source>
        <dbReference type="EMBL" id="QTX09560.1"/>
    </source>
</evidence>
<organism evidence="6">
    <name type="scientific">Thiothrix fructosivorans</name>
    <dbReference type="NCBI Taxonomy" id="111770"/>
    <lineage>
        <taxon>Bacteria</taxon>
        <taxon>Pseudomonadati</taxon>
        <taxon>Pseudomonadota</taxon>
        <taxon>Gammaproteobacteria</taxon>
        <taxon>Thiotrichales</taxon>
        <taxon>Thiotrichaceae</taxon>
        <taxon>Thiothrix</taxon>
    </lineage>
</organism>
<dbReference type="GO" id="GO:0051082">
    <property type="term" value="F:unfolded protein binding"/>
    <property type="evidence" value="ECO:0007669"/>
    <property type="project" value="InterPro"/>
</dbReference>
<sequence length="199" mass="22301">MNIRGVLGLWLGLILASQSVVWANDTATQPVRIAIVNVATLLDNTPQSKAAEAKLKLDFVPREQKLAADQKQMQALEDDLALRNEAGSLPEDEKLQRQRELRDRQRKYSREMEDFREEVRAARDAAIDALQNGIIQAIGEVRAQEKIDLVLRESNYIVASDRIDITSKVMQHLEQKFQAQATLAPPAAAAPVVVPRKQE</sequence>
<dbReference type="PANTHER" id="PTHR35089:SF1">
    <property type="entry name" value="CHAPERONE PROTEIN SKP"/>
    <property type="match status" value="1"/>
</dbReference>
<dbReference type="EMBL" id="JAFMPM010000008">
    <property type="protein sequence ID" value="MBO0614741.1"/>
    <property type="molecule type" value="Genomic_DNA"/>
</dbReference>
<name>A0A8B0SGK5_9GAMM</name>
<feature type="compositionally biased region" description="Basic and acidic residues" evidence="3">
    <location>
        <begin position="91"/>
        <end position="110"/>
    </location>
</feature>
<dbReference type="Gene3D" id="3.30.910.20">
    <property type="entry name" value="Skp domain"/>
    <property type="match status" value="1"/>
</dbReference>
<keyword evidence="7" id="KW-1185">Reference proteome</keyword>
<gene>
    <name evidence="6" type="ORF">J1836_013120</name>
    <name evidence="5" type="ORF">J1836_17730</name>
</gene>
<protein>
    <submittedName>
        <fullName evidence="6">OmpH family outer membrane protein</fullName>
    </submittedName>
</protein>
<keyword evidence="2 4" id="KW-0732">Signal</keyword>
<dbReference type="RefSeq" id="WP_207252445.1">
    <property type="nucleotide sequence ID" value="NZ_JAFMPM010000008.1"/>
</dbReference>
<evidence type="ECO:0000256" key="1">
    <source>
        <dbReference type="ARBA" id="ARBA00009091"/>
    </source>
</evidence>
<dbReference type="InterPro" id="IPR024930">
    <property type="entry name" value="Skp_dom_sf"/>
</dbReference>
<proteinExistence type="inferred from homology"/>
<dbReference type="Proteomes" id="UP000664466">
    <property type="component" value="Unassembled WGS sequence"/>
</dbReference>
<dbReference type="EMBL" id="CP072748">
    <property type="protein sequence ID" value="QTX09560.1"/>
    <property type="molecule type" value="Genomic_DNA"/>
</dbReference>
<dbReference type="AlphaFoldDB" id="A0A8B0SGK5"/>
<evidence type="ECO:0000256" key="2">
    <source>
        <dbReference type="ARBA" id="ARBA00022729"/>
    </source>
</evidence>
<dbReference type="Pfam" id="PF03938">
    <property type="entry name" value="OmpH"/>
    <property type="match status" value="1"/>
</dbReference>
<feature type="signal peptide" evidence="4">
    <location>
        <begin position="1"/>
        <end position="23"/>
    </location>
</feature>
<accession>A0A8B0SGK5</accession>